<dbReference type="EMBL" id="JARJLG010000137">
    <property type="protein sequence ID" value="KAJ7738531.1"/>
    <property type="molecule type" value="Genomic_DNA"/>
</dbReference>
<evidence type="ECO:0000256" key="1">
    <source>
        <dbReference type="SAM" id="MobiDB-lite"/>
    </source>
</evidence>
<reference evidence="2" key="1">
    <citation type="submission" date="2023-03" db="EMBL/GenBank/DDBJ databases">
        <title>Massive genome expansion in bonnet fungi (Mycena s.s.) driven by repeated elements and novel gene families across ecological guilds.</title>
        <authorList>
            <consortium name="Lawrence Berkeley National Laboratory"/>
            <person name="Harder C.B."/>
            <person name="Miyauchi S."/>
            <person name="Viragh M."/>
            <person name="Kuo A."/>
            <person name="Thoen E."/>
            <person name="Andreopoulos B."/>
            <person name="Lu D."/>
            <person name="Skrede I."/>
            <person name="Drula E."/>
            <person name="Henrissat B."/>
            <person name="Morin E."/>
            <person name="Kohler A."/>
            <person name="Barry K."/>
            <person name="LaButti K."/>
            <person name="Morin E."/>
            <person name="Salamov A."/>
            <person name="Lipzen A."/>
            <person name="Mereny Z."/>
            <person name="Hegedus B."/>
            <person name="Baldrian P."/>
            <person name="Stursova M."/>
            <person name="Weitz H."/>
            <person name="Taylor A."/>
            <person name="Grigoriev I.V."/>
            <person name="Nagy L.G."/>
            <person name="Martin F."/>
            <person name="Kauserud H."/>
        </authorList>
    </citation>
    <scope>NUCLEOTIDE SEQUENCE</scope>
    <source>
        <strain evidence="2">CBHHK188m</strain>
    </source>
</reference>
<name>A0AAD7IA97_9AGAR</name>
<evidence type="ECO:0000313" key="3">
    <source>
        <dbReference type="Proteomes" id="UP001215280"/>
    </source>
</evidence>
<evidence type="ECO:0000313" key="2">
    <source>
        <dbReference type="EMBL" id="KAJ7738531.1"/>
    </source>
</evidence>
<dbReference type="AlphaFoldDB" id="A0AAD7IA97"/>
<dbReference type="Proteomes" id="UP001215280">
    <property type="component" value="Unassembled WGS sequence"/>
</dbReference>
<keyword evidence="3" id="KW-1185">Reference proteome</keyword>
<accession>A0AAD7IA97</accession>
<sequence length="481" mass="55783">MAFDPQIFCGHKGRMDILYRDSTGSVAQIFTVNVVHEGEERLQWVGINKSCEAIPLYTLELVDEMSNPKENAPVDEFGHFLRGEYGDTPGWFRVETHYRGWIPLYMEDASDTRPAKSHRDGSREVSAGGISPHSSQIRSGEIPSTVGRSCEKPHFDWGIPCPETFNLECLERSFNSEEGVQRMAAQAKRAVLEIWGLLSWWIVAIPGWVNGMPREVIQLLFEMQLSCSGKVGYLIVINRDWRGNNFPLLVRNEIPIFYVWGLFEGRDYRFVRFDPLVIRLYLASVETREVRGLWSNELPDVASHMELANRYDKYLQLKIGPFSWPRLPIPMENEISGSIKYWVIDAQHWGRRYLEPDEAWVDLDCLYHHIVVEDRPARMMRVIFHRFHLKPTGTSLEEDSSITSTSFFEPNISVIRERFKGRNGLNDGGCDGARRTQTPHDPFATSGSLFQTRSWANWDRRRRELGRYEPWATPRRLCYFP</sequence>
<gene>
    <name evidence="2" type="ORF">DFH07DRAFT_779034</name>
</gene>
<proteinExistence type="predicted"/>
<comment type="caution">
    <text evidence="2">The sequence shown here is derived from an EMBL/GenBank/DDBJ whole genome shotgun (WGS) entry which is preliminary data.</text>
</comment>
<feature type="region of interest" description="Disordered" evidence="1">
    <location>
        <begin position="112"/>
        <end position="143"/>
    </location>
</feature>
<protein>
    <submittedName>
        <fullName evidence="2">Uncharacterized protein</fullName>
    </submittedName>
</protein>
<organism evidence="2 3">
    <name type="scientific">Mycena maculata</name>
    <dbReference type="NCBI Taxonomy" id="230809"/>
    <lineage>
        <taxon>Eukaryota</taxon>
        <taxon>Fungi</taxon>
        <taxon>Dikarya</taxon>
        <taxon>Basidiomycota</taxon>
        <taxon>Agaricomycotina</taxon>
        <taxon>Agaricomycetes</taxon>
        <taxon>Agaricomycetidae</taxon>
        <taxon>Agaricales</taxon>
        <taxon>Marasmiineae</taxon>
        <taxon>Mycenaceae</taxon>
        <taxon>Mycena</taxon>
    </lineage>
</organism>
<feature type="compositionally biased region" description="Basic and acidic residues" evidence="1">
    <location>
        <begin position="112"/>
        <end position="123"/>
    </location>
</feature>